<sequence length="202" mass="21638">MSTAVSPLPPGRTAWARAVRSHPRLRSAAYFVLGQATWFACVLSIAHGQPIWGALTVLVLTVLHLAWLPSPAREVRFLLAATLMGGVWETLMLHTGQFTYAVAPSPAGIVPWWLLTLWLMLALQVQVLLDWLKGRWLLAAFFGAVGGALSFRGGAALGAVRFTDTATAMALLAAGWLVLMPALLALAQRWNGLQPASSSDSA</sequence>
<dbReference type="EMBL" id="JAWDIE010000007">
    <property type="protein sequence ID" value="MEJ7137915.1"/>
    <property type="molecule type" value="Genomic_DNA"/>
</dbReference>
<organism evidence="1 2">
    <name type="scientific">Amphibiibacter pelophylacis</name>
    <dbReference type="NCBI Taxonomy" id="1799477"/>
    <lineage>
        <taxon>Bacteria</taxon>
        <taxon>Pseudomonadati</taxon>
        <taxon>Pseudomonadota</taxon>
        <taxon>Betaproteobacteria</taxon>
        <taxon>Burkholderiales</taxon>
        <taxon>Sphaerotilaceae</taxon>
        <taxon>Amphibiibacter</taxon>
    </lineage>
</organism>
<evidence type="ECO:0000313" key="2">
    <source>
        <dbReference type="Proteomes" id="UP001364695"/>
    </source>
</evidence>
<dbReference type="Proteomes" id="UP001364695">
    <property type="component" value="Unassembled WGS sequence"/>
</dbReference>
<gene>
    <name evidence="1" type="ORF">RV045_05635</name>
</gene>
<proteinExistence type="predicted"/>
<name>A0ACC6P167_9BURK</name>
<keyword evidence="2" id="KW-1185">Reference proteome</keyword>
<comment type="caution">
    <text evidence="1">The sequence shown here is derived from an EMBL/GenBank/DDBJ whole genome shotgun (WGS) entry which is preliminary data.</text>
</comment>
<protein>
    <submittedName>
        <fullName evidence="1">DUF2878 domain-containing protein</fullName>
    </submittedName>
</protein>
<reference evidence="1" key="1">
    <citation type="submission" date="2023-10" db="EMBL/GenBank/DDBJ databases">
        <title>Amphibacter perezi, gen. nov., sp. nov. a novel taxa of the family Comamonadaceae, class Betaproteobacteria isolated from the skin microbiota of Pelophylax perezi from different populations.</title>
        <authorList>
            <person name="Costa S."/>
            <person name="Proenca D.N."/>
            <person name="Lopes I."/>
            <person name="Morais P.V."/>
        </authorList>
    </citation>
    <scope>NUCLEOTIDE SEQUENCE</scope>
    <source>
        <strain evidence="1">SL12-8</strain>
    </source>
</reference>
<accession>A0ACC6P167</accession>
<evidence type="ECO:0000313" key="1">
    <source>
        <dbReference type="EMBL" id="MEJ7137915.1"/>
    </source>
</evidence>